<keyword evidence="2" id="KW-1185">Reference proteome</keyword>
<name>A0A7J8GAB9_ROUAE</name>
<organism evidence="1 2">
    <name type="scientific">Rousettus aegyptiacus</name>
    <name type="common">Egyptian fruit bat</name>
    <name type="synonym">Pteropus aegyptiacus</name>
    <dbReference type="NCBI Taxonomy" id="9407"/>
    <lineage>
        <taxon>Eukaryota</taxon>
        <taxon>Metazoa</taxon>
        <taxon>Chordata</taxon>
        <taxon>Craniata</taxon>
        <taxon>Vertebrata</taxon>
        <taxon>Euteleostomi</taxon>
        <taxon>Mammalia</taxon>
        <taxon>Eutheria</taxon>
        <taxon>Laurasiatheria</taxon>
        <taxon>Chiroptera</taxon>
        <taxon>Yinpterochiroptera</taxon>
        <taxon>Pteropodoidea</taxon>
        <taxon>Pteropodidae</taxon>
        <taxon>Rousettinae</taxon>
        <taxon>Rousettus</taxon>
    </lineage>
</organism>
<gene>
    <name evidence="1" type="ORF">HJG63_011519</name>
</gene>
<protein>
    <submittedName>
        <fullName evidence="1">Uncharacterized protein</fullName>
    </submittedName>
</protein>
<proteinExistence type="predicted"/>
<sequence>MLLQRHRNICWRSTENQRMNLKELNIIKKASQRPALQRNSFPLEKIDDKSIKGKPSIQPKRNLCARSTKKPNCRFMTVKLQDSKHGIYNTQGLLFAQLGPSEAQCLAGAPGDNTIAISFTSPVSPKDSTSPSHLKLLSTAYRSSSPGSKLSDLCKQSVESVEQSHSKVVPTEPGLLQQLMERCSA</sequence>
<comment type="caution">
    <text evidence="1">The sequence shown here is derived from an EMBL/GenBank/DDBJ whole genome shotgun (WGS) entry which is preliminary data.</text>
</comment>
<dbReference type="EMBL" id="JACASE010000006">
    <property type="protein sequence ID" value="KAF6456886.1"/>
    <property type="molecule type" value="Genomic_DNA"/>
</dbReference>
<dbReference type="AlphaFoldDB" id="A0A7J8GAB9"/>
<evidence type="ECO:0000313" key="1">
    <source>
        <dbReference type="EMBL" id="KAF6456886.1"/>
    </source>
</evidence>
<dbReference type="Proteomes" id="UP000593571">
    <property type="component" value="Unassembled WGS sequence"/>
</dbReference>
<evidence type="ECO:0000313" key="2">
    <source>
        <dbReference type="Proteomes" id="UP000593571"/>
    </source>
</evidence>
<accession>A0A7J8GAB9</accession>
<reference evidence="1 2" key="1">
    <citation type="journal article" date="2020" name="Nature">
        <title>Six reference-quality genomes reveal evolution of bat adaptations.</title>
        <authorList>
            <person name="Jebb D."/>
            <person name="Huang Z."/>
            <person name="Pippel M."/>
            <person name="Hughes G.M."/>
            <person name="Lavrichenko K."/>
            <person name="Devanna P."/>
            <person name="Winkler S."/>
            <person name="Jermiin L.S."/>
            <person name="Skirmuntt E.C."/>
            <person name="Katzourakis A."/>
            <person name="Burkitt-Gray L."/>
            <person name="Ray D.A."/>
            <person name="Sullivan K.A.M."/>
            <person name="Roscito J.G."/>
            <person name="Kirilenko B.M."/>
            <person name="Davalos L.M."/>
            <person name="Corthals A.P."/>
            <person name="Power M.L."/>
            <person name="Jones G."/>
            <person name="Ransome R.D."/>
            <person name="Dechmann D.K.N."/>
            <person name="Locatelli A.G."/>
            <person name="Puechmaille S.J."/>
            <person name="Fedrigo O."/>
            <person name="Jarvis E.D."/>
            <person name="Hiller M."/>
            <person name="Vernes S.C."/>
            <person name="Myers E.W."/>
            <person name="Teeling E.C."/>
        </authorList>
    </citation>
    <scope>NUCLEOTIDE SEQUENCE [LARGE SCALE GENOMIC DNA]</scope>
    <source>
        <strain evidence="1">MRouAeg1</strain>
        <tissue evidence="1">Muscle</tissue>
    </source>
</reference>